<name>A0ABZ2BX18_9RHOB</name>
<organism evidence="2 3">
    <name type="scientific">Roseobacter fucihabitans</name>
    <dbReference type="NCBI Taxonomy" id="1537242"/>
    <lineage>
        <taxon>Bacteria</taxon>
        <taxon>Pseudomonadati</taxon>
        <taxon>Pseudomonadota</taxon>
        <taxon>Alphaproteobacteria</taxon>
        <taxon>Rhodobacterales</taxon>
        <taxon>Roseobacteraceae</taxon>
        <taxon>Roseobacter</taxon>
    </lineage>
</organism>
<dbReference type="InterPro" id="IPR011322">
    <property type="entry name" value="N-reg_PII-like_a/b"/>
</dbReference>
<evidence type="ECO:0000313" key="2">
    <source>
        <dbReference type="EMBL" id="WVX50361.1"/>
    </source>
</evidence>
<dbReference type="Proteomes" id="UP001318682">
    <property type="component" value="Chromosome"/>
</dbReference>
<dbReference type="InterPro" id="IPR004323">
    <property type="entry name" value="Ion_tolerance_CutA"/>
</dbReference>
<dbReference type="RefSeq" id="WP_222869596.1">
    <property type="nucleotide sequence ID" value="NZ_CP143423.1"/>
</dbReference>
<dbReference type="Gene3D" id="3.30.70.120">
    <property type="match status" value="1"/>
</dbReference>
<dbReference type="PANTHER" id="PTHR23419">
    <property type="entry name" value="DIVALENT CATION TOLERANCE CUTA-RELATED"/>
    <property type="match status" value="1"/>
</dbReference>
<dbReference type="SUPFAM" id="SSF54913">
    <property type="entry name" value="GlnB-like"/>
    <property type="match status" value="1"/>
</dbReference>
<protein>
    <submittedName>
        <fullName evidence="2">Divalent-cation tolerance protein CutA</fullName>
    </submittedName>
</protein>
<comment type="similarity">
    <text evidence="1">Belongs to the CutA family.</text>
</comment>
<evidence type="ECO:0000313" key="3">
    <source>
        <dbReference type="Proteomes" id="UP001318682"/>
    </source>
</evidence>
<accession>A0ABZ2BX18</accession>
<dbReference type="PANTHER" id="PTHR23419:SF8">
    <property type="entry name" value="FI09726P"/>
    <property type="match status" value="1"/>
</dbReference>
<dbReference type="InterPro" id="IPR015867">
    <property type="entry name" value="N-reg_PII/ATP_PRibTrfase_C"/>
</dbReference>
<dbReference type="Pfam" id="PF03091">
    <property type="entry name" value="CutA1"/>
    <property type="match status" value="1"/>
</dbReference>
<proteinExistence type="inferred from homology"/>
<reference evidence="3" key="1">
    <citation type="submission" date="2024-01" db="EMBL/GenBank/DDBJ databases">
        <title>Roseobacter fucihabitans sp. nov., isolated from the brown alga Fucus spiralis.</title>
        <authorList>
            <person name="Hahnke S."/>
            <person name="Berger M."/>
            <person name="Schlingloff A."/>
            <person name="Athale I."/>
            <person name="Neumann-Schaal M."/>
            <person name="Adenaya A."/>
            <person name="Poehlein A."/>
            <person name="Daniel R."/>
            <person name="Pertersen J."/>
            <person name="Brinkhoff T."/>
        </authorList>
    </citation>
    <scope>NUCLEOTIDE SEQUENCE [LARGE SCALE GENOMIC DNA]</scope>
    <source>
        <strain evidence="3">B14</strain>
    </source>
</reference>
<sequence length="118" mass="12964">MDTPHPVPYPPRMHIIDITVNCPSIETADAISAALIEPRLVACSNRYPAIQSAYFWDGAVAREEEHPLHLKTRAALGDAVEAAVRALHPYAVPPIIRINIDHANDDYIAWVCAETCAP</sequence>
<keyword evidence="3" id="KW-1185">Reference proteome</keyword>
<gene>
    <name evidence="2" type="primary">cutA</name>
    <name evidence="2" type="ORF">ROLI_034580</name>
</gene>
<dbReference type="EMBL" id="CP143423">
    <property type="protein sequence ID" value="WVX50361.1"/>
    <property type="molecule type" value="Genomic_DNA"/>
</dbReference>
<evidence type="ECO:0000256" key="1">
    <source>
        <dbReference type="ARBA" id="ARBA00010169"/>
    </source>
</evidence>